<sequence>MTTQEKELKTIASHLLAGMLANPHIYTMVSEEEARGQQEQILLSNAIMMAEKLISRVEHSYKNQPK</sequence>
<dbReference type="AlphaFoldDB" id="A0A6M0RUU3"/>
<dbReference type="EMBL" id="QXHD01000004">
    <property type="protein sequence ID" value="NEZ59492.1"/>
    <property type="molecule type" value="Genomic_DNA"/>
</dbReference>
<organism evidence="1 2">
    <name type="scientific">Adonisia turfae CCMR0081</name>
    <dbReference type="NCBI Taxonomy" id="2292702"/>
    <lineage>
        <taxon>Bacteria</taxon>
        <taxon>Bacillati</taxon>
        <taxon>Cyanobacteriota</taxon>
        <taxon>Adonisia</taxon>
        <taxon>Adonisia turfae</taxon>
    </lineage>
</organism>
<proteinExistence type="predicted"/>
<reference evidence="1 2" key="1">
    <citation type="journal article" date="2020" name="Microb. Ecol.">
        <title>Ecogenomics of the Marine Benthic Filamentous Cyanobacterium Adonisia.</title>
        <authorList>
            <person name="Walter J.M."/>
            <person name="Coutinho F.H."/>
            <person name="Leomil L."/>
            <person name="Hargreaves P.I."/>
            <person name="Campeao M.E."/>
            <person name="Vieira V.V."/>
            <person name="Silva B.S."/>
            <person name="Fistarol G.O."/>
            <person name="Salomon P.S."/>
            <person name="Sawabe T."/>
            <person name="Mino S."/>
            <person name="Hosokawa M."/>
            <person name="Miyashita H."/>
            <person name="Maruyama F."/>
            <person name="van Verk M.C."/>
            <person name="Dutilh B.E."/>
            <person name="Thompson C.C."/>
            <person name="Thompson F.L."/>
        </authorList>
    </citation>
    <scope>NUCLEOTIDE SEQUENCE [LARGE SCALE GENOMIC DNA]</scope>
    <source>
        <strain evidence="1 2">CCMR0081</strain>
    </source>
</reference>
<name>A0A6M0RUU3_9CYAN</name>
<comment type="caution">
    <text evidence="1">The sequence shown here is derived from an EMBL/GenBank/DDBJ whole genome shotgun (WGS) entry which is preliminary data.</text>
</comment>
<evidence type="ECO:0000313" key="1">
    <source>
        <dbReference type="EMBL" id="NEZ59492.1"/>
    </source>
</evidence>
<keyword evidence="2" id="KW-1185">Reference proteome</keyword>
<protein>
    <submittedName>
        <fullName evidence="1">Uncharacterized protein</fullName>
    </submittedName>
</protein>
<dbReference type="RefSeq" id="WP_163662953.1">
    <property type="nucleotide sequence ID" value="NZ_QXHD01000004.1"/>
</dbReference>
<dbReference type="Proteomes" id="UP000481033">
    <property type="component" value="Unassembled WGS sequence"/>
</dbReference>
<accession>A0A6M0RUU3</accession>
<gene>
    <name evidence="1" type="ORF">DXZ20_28380</name>
</gene>
<evidence type="ECO:0000313" key="2">
    <source>
        <dbReference type="Proteomes" id="UP000481033"/>
    </source>
</evidence>